<dbReference type="Proteomes" id="UP001642405">
    <property type="component" value="Unassembled WGS sequence"/>
</dbReference>
<comment type="caution">
    <text evidence="1">The sequence shown here is derived from an EMBL/GenBank/DDBJ whole genome shotgun (WGS) entry which is preliminary data.</text>
</comment>
<accession>A0ABP0CAT9</accession>
<name>A0ABP0CAT9_9PEZI</name>
<gene>
    <name evidence="1" type="ORF">SCUCBS95973_007122</name>
</gene>
<evidence type="ECO:0008006" key="3">
    <source>
        <dbReference type="Google" id="ProtNLM"/>
    </source>
</evidence>
<proteinExistence type="predicted"/>
<reference evidence="1 2" key="1">
    <citation type="submission" date="2024-01" db="EMBL/GenBank/DDBJ databases">
        <authorList>
            <person name="Allen C."/>
            <person name="Tagirdzhanova G."/>
        </authorList>
    </citation>
    <scope>NUCLEOTIDE SEQUENCE [LARGE SCALE GENOMIC DNA]</scope>
</reference>
<organism evidence="1 2">
    <name type="scientific">Sporothrix curviconia</name>
    <dbReference type="NCBI Taxonomy" id="1260050"/>
    <lineage>
        <taxon>Eukaryota</taxon>
        <taxon>Fungi</taxon>
        <taxon>Dikarya</taxon>
        <taxon>Ascomycota</taxon>
        <taxon>Pezizomycotina</taxon>
        <taxon>Sordariomycetes</taxon>
        <taxon>Sordariomycetidae</taxon>
        <taxon>Ophiostomatales</taxon>
        <taxon>Ophiostomataceae</taxon>
        <taxon>Sporothrix</taxon>
    </lineage>
</organism>
<evidence type="ECO:0000313" key="2">
    <source>
        <dbReference type="Proteomes" id="UP001642405"/>
    </source>
</evidence>
<dbReference type="EMBL" id="CAWUHB010000047">
    <property type="protein sequence ID" value="CAK7229149.1"/>
    <property type="molecule type" value="Genomic_DNA"/>
</dbReference>
<keyword evidence="2" id="KW-1185">Reference proteome</keyword>
<evidence type="ECO:0000313" key="1">
    <source>
        <dbReference type="EMBL" id="CAK7229149.1"/>
    </source>
</evidence>
<protein>
    <recommendedName>
        <fullName evidence="3">Peptidase A2 domain-containing protein</fullName>
    </recommendedName>
</protein>
<sequence>MASPPKTVDPPATGTVAAPAAKTAEHVLYKMLFAVGYSVYNANPKLNITMPVPFPRAAGVLRMLLSKVQSDNQLKDAVVFAPIDHSSKKQQALRQMAREYKLVLDAEAASSSTAAGNENVRPISRPILSDITLGKGDVPKPLSEESRQKLKEEYKDFLKNDAPPPFPFVSVTVAIEERNLPTVSASCRLSRFDGISDSKQFFLGPMDCLWDTGAQISVVSDDLIPADFLEILHSEELNKPYITEVPTQAGTQKVVKVQISAIIALSNSTIEIETMALVMPRECIPNKRSGVILGQRGLINSIQYTSIPREILVKQYHQVIEEKYWGRFEVTSYYSSVPDEVTIYQ</sequence>